<keyword evidence="2" id="KW-1185">Reference proteome</keyword>
<accession>A0A1I8B466</accession>
<dbReference type="InterPro" id="IPR019137">
    <property type="entry name" value="Nck-associated_protein-1"/>
</dbReference>
<proteinExistence type="inferred from homology"/>
<comment type="similarity">
    <text evidence="1">Belongs to the HEM-1/HEM-2 family.</text>
</comment>
<dbReference type="OMA" id="LIWHVAS"/>
<dbReference type="Pfam" id="PF09735">
    <property type="entry name" value="Nckap1"/>
    <property type="match status" value="1"/>
</dbReference>
<dbReference type="GO" id="GO:0030031">
    <property type="term" value="P:cell projection assembly"/>
    <property type="evidence" value="ECO:0007669"/>
    <property type="project" value="TreeGrafter"/>
</dbReference>
<evidence type="ECO:0000313" key="3">
    <source>
        <dbReference type="WBParaSite" id="MhA1_Contig1352.frz3.gene16"/>
    </source>
</evidence>
<protein>
    <submittedName>
        <fullName evidence="3">Nck-associated protein 1</fullName>
    </submittedName>
</protein>
<evidence type="ECO:0000313" key="2">
    <source>
        <dbReference type="Proteomes" id="UP000095281"/>
    </source>
</evidence>
<dbReference type="GO" id="GO:0031209">
    <property type="term" value="C:SCAR complex"/>
    <property type="evidence" value="ECO:0007669"/>
    <property type="project" value="TreeGrafter"/>
</dbReference>
<evidence type="ECO:0000256" key="1">
    <source>
        <dbReference type="ARBA" id="ARBA00037947"/>
    </source>
</evidence>
<reference evidence="3" key="1">
    <citation type="submission" date="2016-11" db="UniProtKB">
        <authorList>
            <consortium name="WormBaseParasite"/>
        </authorList>
    </citation>
    <scope>IDENTIFICATION</scope>
</reference>
<dbReference type="Proteomes" id="UP000095281">
    <property type="component" value="Unplaced"/>
</dbReference>
<dbReference type="PANTHER" id="PTHR12093">
    <property type="entry name" value="NCK-ASSOCIATED PROTEIN 1"/>
    <property type="match status" value="1"/>
</dbReference>
<name>A0A1I8B466_MELHA</name>
<dbReference type="PANTHER" id="PTHR12093:SF10">
    <property type="entry name" value="MEMBRANE-ASSOCIATED PROTEIN HEM"/>
    <property type="match status" value="1"/>
</dbReference>
<dbReference type="WBParaSite" id="MhA1_Contig1352.frz3.gene16">
    <property type="protein sequence ID" value="MhA1_Contig1352.frz3.gene16"/>
    <property type="gene ID" value="MhA1_Contig1352.frz3.gene16"/>
</dbReference>
<dbReference type="GO" id="GO:0030866">
    <property type="term" value="P:cortical actin cytoskeleton organization"/>
    <property type="evidence" value="ECO:0007669"/>
    <property type="project" value="TreeGrafter"/>
</dbReference>
<organism evidence="2 3">
    <name type="scientific">Meloidogyne hapla</name>
    <name type="common">Root-knot nematode worm</name>
    <dbReference type="NCBI Taxonomy" id="6305"/>
    <lineage>
        <taxon>Eukaryota</taxon>
        <taxon>Metazoa</taxon>
        <taxon>Ecdysozoa</taxon>
        <taxon>Nematoda</taxon>
        <taxon>Chromadorea</taxon>
        <taxon>Rhabditida</taxon>
        <taxon>Tylenchina</taxon>
        <taxon>Tylenchomorpha</taxon>
        <taxon>Tylenchoidea</taxon>
        <taxon>Meloidogynidae</taxon>
        <taxon>Meloidogyninae</taxon>
        <taxon>Meloidogyne</taxon>
    </lineage>
</organism>
<sequence>MSYKMVADSSQLKFAEKLVILNDRAVGMLTRIYNMKKACADPKSRPQFLNDKTLESAISYIVKRFPIIDIKRNSTVFSSINDMKGNIIKKLSLYYYTFVDLLDLKDAILQLFTAMDANQCRLNINQNLDLTTSFLNLLVNFCSLMILLSRVEDRKSVLGLYAAAYDVLHTGNETSFPRLGQMIVDYEQPLKKLSEDLGLSYRVLSSALESLKETYFRRNISAEQQRDSAMISLTANPRHMLYAAQTNTIACEYMSLDTMDRWIIFGVSLCHRLLSDHSLLQLFQKAMQHSLSVRLFRDETIFTFSMISTVLEPLKGQNKLLSELREINILAIQTCGHLHAHRRHFLRMALKELYLLLVDEPGLLGPKILFVWMGISMARDEIQWLLRHYDVWQQLLLQYSPSNKKAIQKSGLQNIVVDKFLPELLYYLTEIRDLVLKNSDLISNYYIQYIAGYDAPLLTELAQRFSGGSGLSEYEQLLIHSCIQALANISVDGIDSRGVHLDWFRFQSLTSIGRSTFKLQVHANFAVAMNTALFHLKHIGNGLDDLLRETSDLSIYCFYPRIFDLHLRTCLDFPLQSRFSITFAHICTHFNSSLHELCPEENDTIIEKEEMARKTVDVFSKVCADGQQLVISTEPRACANMFALEFQGKNEMKMPGFESIRQSGQPISSNDSNNLYLGELCQALTNTKELNILRHIFIPREFLFQQLEKYLNTSLLRYIHSNNEQQQLECPRRPSEMMAFLSAQLNALQQLDIFYNFDLTRLFNDTLLQQSQREDAHGNETLAELYSKWYLEVLLRKASTCHLLYSEHMQSFVNNPSSETSSINSNNSSTQFRVERFTDTRELRSLSQLIGPFGIKLMEEKLVWHIASQITELFKIVREHNEQLHIARVNYDKPEKLKEIVTSLSSSLELSSGNHKNEKRSTSAIHGISPLDSLLQRVIIIGEICAFRDMLFSSLNDVLKQRAPFLIRSLSSLINSPLDEIQKINIGEACAASGFKLDVDLALANAIKQQANTNGLDDPNEHYKISCLLIVFIAISLTHLALNPQSCYKASLSVTKNNSHTLPLAVNTITGALFFLHQRGDTAERMHEFLALASSSLLQNVNGSININCTSSDKIKGQRQQFQSSVYLLLDQLARSSPWLNYGLMEKCFPFALIRSALLHCHKRENDETIGNKKQAIKN</sequence>
<dbReference type="AlphaFoldDB" id="A0A1I8B466"/>
<dbReference type="GO" id="GO:0016477">
    <property type="term" value="P:cell migration"/>
    <property type="evidence" value="ECO:0007669"/>
    <property type="project" value="TreeGrafter"/>
</dbReference>
<dbReference type="GO" id="GO:0048812">
    <property type="term" value="P:neuron projection morphogenesis"/>
    <property type="evidence" value="ECO:0007669"/>
    <property type="project" value="TreeGrafter"/>
</dbReference>